<dbReference type="GeneTree" id="ENSGT00940000161491"/>
<keyword evidence="3" id="KW-0393">Immunoglobulin domain</keyword>
<evidence type="ECO:0000256" key="3">
    <source>
        <dbReference type="ARBA" id="ARBA00023319"/>
    </source>
</evidence>
<dbReference type="SUPFAM" id="SSF48726">
    <property type="entry name" value="Immunoglobulin"/>
    <property type="match status" value="1"/>
</dbReference>
<proteinExistence type="predicted"/>
<dbReference type="GO" id="GO:0002474">
    <property type="term" value="P:antigen processing and presentation of peptide antigen via MHC class I"/>
    <property type="evidence" value="ECO:0007669"/>
    <property type="project" value="UniProtKB-KW"/>
</dbReference>
<dbReference type="Gene3D" id="2.60.40.10">
    <property type="entry name" value="Immunoglobulins"/>
    <property type="match status" value="1"/>
</dbReference>
<reference evidence="6" key="2">
    <citation type="submission" date="2025-09" db="UniProtKB">
        <authorList>
            <consortium name="Ensembl"/>
        </authorList>
    </citation>
    <scope>IDENTIFICATION</scope>
</reference>
<feature type="compositionally biased region" description="Polar residues" evidence="4">
    <location>
        <begin position="93"/>
        <end position="103"/>
    </location>
</feature>
<accession>A0A2K6S7T9</accession>
<keyword evidence="2" id="KW-0732">Signal</keyword>
<dbReference type="Pfam" id="PF07654">
    <property type="entry name" value="C1-set"/>
    <property type="match status" value="1"/>
</dbReference>
<dbReference type="PANTHER" id="PTHR23411">
    <property type="entry name" value="TAPASIN"/>
    <property type="match status" value="1"/>
</dbReference>
<organism evidence="6 7">
    <name type="scientific">Saimiri boliviensis boliviensis</name>
    <name type="common">Bolivian squirrel monkey</name>
    <dbReference type="NCBI Taxonomy" id="39432"/>
    <lineage>
        <taxon>Eukaryota</taxon>
        <taxon>Metazoa</taxon>
        <taxon>Chordata</taxon>
        <taxon>Craniata</taxon>
        <taxon>Vertebrata</taxon>
        <taxon>Euteleostomi</taxon>
        <taxon>Mammalia</taxon>
        <taxon>Eutheria</taxon>
        <taxon>Euarchontoglires</taxon>
        <taxon>Primates</taxon>
        <taxon>Haplorrhini</taxon>
        <taxon>Platyrrhini</taxon>
        <taxon>Cebidae</taxon>
        <taxon>Saimiriinae</taxon>
        <taxon>Saimiri</taxon>
    </lineage>
</organism>
<evidence type="ECO:0000259" key="5">
    <source>
        <dbReference type="PROSITE" id="PS50835"/>
    </source>
</evidence>
<evidence type="ECO:0000313" key="6">
    <source>
        <dbReference type="Ensembl" id="ENSSBOP00000003450.1"/>
    </source>
</evidence>
<dbReference type="PROSITE" id="PS50835">
    <property type="entry name" value="IG_LIKE"/>
    <property type="match status" value="1"/>
</dbReference>
<dbReference type="PROSITE" id="PS00290">
    <property type="entry name" value="IG_MHC"/>
    <property type="match status" value="1"/>
</dbReference>
<dbReference type="InterPro" id="IPR007110">
    <property type="entry name" value="Ig-like_dom"/>
</dbReference>
<protein>
    <recommendedName>
        <fullName evidence="5">Ig-like domain-containing protein</fullName>
    </recommendedName>
</protein>
<keyword evidence="7" id="KW-1185">Reference proteome</keyword>
<dbReference type="GO" id="GO:0042612">
    <property type="term" value="C:MHC class I protein complex"/>
    <property type="evidence" value="ECO:0007669"/>
    <property type="project" value="UniProtKB-KW"/>
</dbReference>
<dbReference type="CDD" id="cd07696">
    <property type="entry name" value="IgC1_CH3_IgAEM_CH2_IgG"/>
    <property type="match status" value="1"/>
</dbReference>
<dbReference type="SMART" id="SM00407">
    <property type="entry name" value="IGc1"/>
    <property type="match status" value="1"/>
</dbReference>
<name>A0A2K6S7T9_SAIBB</name>
<keyword evidence="1" id="KW-0391">Immunity</keyword>
<keyword evidence="1" id="KW-0490">MHC I</keyword>
<dbReference type="InterPro" id="IPR013783">
    <property type="entry name" value="Ig-like_fold"/>
</dbReference>
<dbReference type="InterPro" id="IPR036179">
    <property type="entry name" value="Ig-like_dom_sf"/>
</dbReference>
<dbReference type="Ensembl" id="ENSSBOT00000018361.1">
    <property type="protein sequence ID" value="ENSSBOP00000003450.1"/>
    <property type="gene ID" value="ENSSBOG00000016770.1"/>
</dbReference>
<evidence type="ECO:0000256" key="4">
    <source>
        <dbReference type="SAM" id="MobiDB-lite"/>
    </source>
</evidence>
<evidence type="ECO:0000313" key="7">
    <source>
        <dbReference type="Proteomes" id="UP000233220"/>
    </source>
</evidence>
<feature type="domain" description="Ig-like" evidence="5">
    <location>
        <begin position="13"/>
        <end position="103"/>
    </location>
</feature>
<dbReference type="Proteomes" id="UP000233220">
    <property type="component" value="Unplaced"/>
</dbReference>
<evidence type="ECO:0000256" key="1">
    <source>
        <dbReference type="ARBA" id="ARBA00022451"/>
    </source>
</evidence>
<sequence length="128" mass="13857">DPATGIRVFAIPPSFASIFLTKSTRLTCLVTDLATYDSVTISWTRQNGEVLKTHTNISESHPNATFSATGVASICEDDWNSGERFTCTVTHTDLPSPLKQSISRPKGRPLPSPWSCTPQHPPSASGAW</sequence>
<dbReference type="InterPro" id="IPR050380">
    <property type="entry name" value="Immune_Resp_Modulators"/>
</dbReference>
<dbReference type="InterPro" id="IPR003597">
    <property type="entry name" value="Ig_C1-set"/>
</dbReference>
<dbReference type="InterPro" id="IPR003006">
    <property type="entry name" value="Ig/MHC_CS"/>
</dbReference>
<reference evidence="6" key="1">
    <citation type="submission" date="2025-08" db="UniProtKB">
        <authorList>
            <consortium name="Ensembl"/>
        </authorList>
    </citation>
    <scope>IDENTIFICATION</scope>
</reference>
<dbReference type="OMA" id="SPWSCTP"/>
<dbReference type="AlphaFoldDB" id="A0A2K6S7T9"/>
<dbReference type="FunFam" id="2.60.40.10:FF:000998">
    <property type="entry name" value="Immunoglobulin heavy constant epsilon"/>
    <property type="match status" value="1"/>
</dbReference>
<evidence type="ECO:0000256" key="2">
    <source>
        <dbReference type="ARBA" id="ARBA00022729"/>
    </source>
</evidence>
<feature type="region of interest" description="Disordered" evidence="4">
    <location>
        <begin position="93"/>
        <end position="128"/>
    </location>
</feature>